<evidence type="ECO:0000313" key="1">
    <source>
        <dbReference type="EMBL" id="CAA2631873.1"/>
    </source>
</evidence>
<keyword evidence="2" id="KW-1185">Reference proteome</keyword>
<dbReference type="EMBL" id="LR743601">
    <property type="protein sequence ID" value="CAA2631873.1"/>
    <property type="molecule type" value="Genomic_DNA"/>
</dbReference>
<reference evidence="1 2" key="1">
    <citation type="submission" date="2019-12" db="EMBL/GenBank/DDBJ databases">
        <authorList>
            <person name="Scholz U."/>
            <person name="Mascher M."/>
            <person name="Fiebig A."/>
        </authorList>
    </citation>
    <scope>NUCLEOTIDE SEQUENCE</scope>
</reference>
<sequence length="82" mass="9647">MFIYYDNQIAIFIVNNHTFYEHTKYIEIDCHYIQDNIIFGLISTLHVVSSHQLTYVFTKSLIGISYDTTCIKLDIFDLYALA</sequence>
<dbReference type="Proteomes" id="UP001189122">
    <property type="component" value="Unassembled WGS sequence"/>
</dbReference>
<accession>A0A7I8JLR8</accession>
<evidence type="ECO:0000313" key="2">
    <source>
        <dbReference type="Proteomes" id="UP001189122"/>
    </source>
</evidence>
<name>A0A7I8JLR8_SPIIN</name>
<proteinExistence type="predicted"/>
<gene>
    <name evidence="1" type="ORF">SI7747_14017521</name>
</gene>
<organism evidence="1">
    <name type="scientific">Spirodela intermedia</name>
    <name type="common">Intermediate duckweed</name>
    <dbReference type="NCBI Taxonomy" id="51605"/>
    <lineage>
        <taxon>Eukaryota</taxon>
        <taxon>Viridiplantae</taxon>
        <taxon>Streptophyta</taxon>
        <taxon>Embryophyta</taxon>
        <taxon>Tracheophyta</taxon>
        <taxon>Spermatophyta</taxon>
        <taxon>Magnoliopsida</taxon>
        <taxon>Liliopsida</taxon>
        <taxon>Araceae</taxon>
        <taxon>Lemnoideae</taxon>
        <taxon>Spirodela</taxon>
    </lineage>
</organism>
<dbReference type="EMBL" id="CACRZD030000014">
    <property type="protein sequence ID" value="CAA6671116.1"/>
    <property type="molecule type" value="Genomic_DNA"/>
</dbReference>
<dbReference type="AlphaFoldDB" id="A0A7I8JLR8"/>
<protein>
    <submittedName>
        <fullName evidence="1">Uncharacterized protein</fullName>
    </submittedName>
</protein>